<dbReference type="PROSITE" id="PS00197">
    <property type="entry name" value="2FE2S_FER_1"/>
    <property type="match status" value="1"/>
</dbReference>
<feature type="transmembrane region" description="Helical" evidence="5">
    <location>
        <begin position="2090"/>
        <end position="2110"/>
    </location>
</feature>
<feature type="transmembrane region" description="Helical" evidence="5">
    <location>
        <begin position="1860"/>
        <end position="1886"/>
    </location>
</feature>
<dbReference type="InterPro" id="IPR056048">
    <property type="entry name" value="CRMPA/B-like_DUF7631"/>
</dbReference>
<feature type="transmembrane region" description="Helical" evidence="5">
    <location>
        <begin position="2155"/>
        <end position="2178"/>
    </location>
</feature>
<evidence type="ECO:0000313" key="9">
    <source>
        <dbReference type="RefSeq" id="XP_026190106.1"/>
    </source>
</evidence>
<dbReference type="InterPro" id="IPR006058">
    <property type="entry name" value="2Fe2S_fd_BS"/>
</dbReference>
<keyword evidence="6" id="KW-0732">Signal</keyword>
<keyword evidence="5" id="KW-0472">Membrane</keyword>
<dbReference type="OrthoDB" id="411811at2759"/>
<feature type="transmembrane region" description="Helical" evidence="5">
    <location>
        <begin position="2131"/>
        <end position="2149"/>
    </location>
</feature>
<feature type="transmembrane region" description="Helical" evidence="5">
    <location>
        <begin position="2012"/>
        <end position="2037"/>
    </location>
</feature>
<feature type="transmembrane region" description="Helical" evidence="5">
    <location>
        <begin position="1763"/>
        <end position="1781"/>
    </location>
</feature>
<feature type="region of interest" description="Disordered" evidence="4">
    <location>
        <begin position="2358"/>
        <end position="2403"/>
    </location>
</feature>
<dbReference type="InterPro" id="IPR013806">
    <property type="entry name" value="Kringle-like"/>
</dbReference>
<evidence type="ECO:0000256" key="5">
    <source>
        <dbReference type="SAM" id="Phobius"/>
    </source>
</evidence>
<accession>A0A6P6RQP5</accession>
<feature type="compositionally biased region" description="Acidic residues" evidence="4">
    <location>
        <begin position="2386"/>
        <end position="2397"/>
    </location>
</feature>
<dbReference type="Gene3D" id="2.40.20.10">
    <property type="entry name" value="Plasminogen Kringle 4"/>
    <property type="match status" value="1"/>
</dbReference>
<dbReference type="InterPro" id="IPR018056">
    <property type="entry name" value="Kringle_CS"/>
</dbReference>
<keyword evidence="5" id="KW-1133">Transmembrane helix</keyword>
<feature type="chain" id="PRO_5028400079" evidence="6">
    <location>
        <begin position="38"/>
        <end position="2639"/>
    </location>
</feature>
<dbReference type="InterPro" id="IPR011641">
    <property type="entry name" value="Tyr-kin_ephrin_A/B_rcpt-like"/>
</dbReference>
<dbReference type="SMART" id="SM01411">
    <property type="entry name" value="Ephrin_rec_like"/>
    <property type="match status" value="9"/>
</dbReference>
<organism evidence="8 9">
    <name type="scientific">Cyclospora cayetanensis</name>
    <dbReference type="NCBI Taxonomy" id="88456"/>
    <lineage>
        <taxon>Eukaryota</taxon>
        <taxon>Sar</taxon>
        <taxon>Alveolata</taxon>
        <taxon>Apicomplexa</taxon>
        <taxon>Conoidasida</taxon>
        <taxon>Coccidia</taxon>
        <taxon>Eucoccidiorida</taxon>
        <taxon>Eimeriorina</taxon>
        <taxon>Eimeriidae</taxon>
        <taxon>Cyclospora</taxon>
    </lineage>
</organism>
<sequence>MWRPPPYWLPGSLLFVTHLAREMAAVALSCSVGICSACDERMVNGLYYGCQTRTRLGKTCQSWASQVPHKHELLQSEAHNYCRNPEGESYIWCFTTDPTMRFDTCEPLGVTQQYIQPESTFSVEYYSSGASPYKSLRFFEGATEMSLCGSSDLTLSLGVELPADPRGAFVEIPESLFEDGDSQKLVWSGFKLSFGQTGSLLACICDFEFAGAYTIHPNGSCTDVSDYNVHGGLLRIGGPIPSEGLAPLSYTASKPFSLEVSGLQLRKGDRVDIARDTGSSSCFLRSLGRTLSVARGFGGQISTSYQLAAAWLEQAFNMEATVTFKSIETKGPYDLASTEPITVSSIDEYVICWTGEETDGHAVGRIGKFNTTGFDASTRHVATYAPSSSGANTTLFSLYVRYAGSQLNYDSVFFTLREASASRCEGVELAQSSQVSSFTSSKNSEVVRGSGLLLRPTAVGKLTTGTPLHLCINNRKETVFAGFAIVEEFGLFETWQVSGEGTPQGVPLSTHEVILEPFSPLGLHWLQSDTTGFISGAEDFYTAGEFTKTISFAVFEDGVVIYSWTYEDVAPVHVATIKRSGWRALTMDITFDRCILYAAEGGKRPAINKFDASDPRKLASVSPLATSSVSLQSPCCLVTVYEDEEKQSNPSVVFLDKGLGMFVWLNPSLGLVESRDNWSGLRRPLQYPCSLACIPRGTVTSSHSSDEPESKQRGVYDCFIADRDADRVVQIELDAVKQGTVLVREFASVGTAGDRLSRPLNVVAFNYNGETLLFVVQEGRQSIDLLVPKNDGTTDYYSTMEEQSVGQGIPSLPAVVEVGEKGSGLDFARMVLYRTSLTSVAMQTLSLDATAVAQPFTYGHADWYTVGDEDILEPIMAGRTSVGAFKSFNLNPNVSNFAYVSTIADVAETKGTLTLRIAPFTDSTLEISVIGKGVVNEVTSTFSINIACKNGHFMKQGMCAKCPVGTYNSLLLVKQSPTERWGSCKPCSNLTSTVSEGSTSEEQCICAKGYYLDETQPDKGCTPCPPGTWKDIVSDTGCVGIECPSNSSSSVTGAKSSEDRRCSCNAGYVYDKDLDSCILSTAGRYSPGGYKATGFPCPYNTTTMPDPSSPLTSLQDCFCTAGYEPADSAKLADSSTVEYDFREWLRSNPEYSGIADSQVCVPCGRTRYKETVSAEACLPCPTSSYSSSYAPKARKDCNLCLPGFYETAYEGIPCGQCTLGSFCVGSEPEIPSLKPYAGLKQSCPLNADTVESNEKNTHPFSCLYVERTYLDLCTHASWVEGKVAFCIFAVLTSLSAFKVTPLGVETLCLLKGDLYCCYLHCLFRRCQPGYEPVSVELSEGALSCAAVPKGSFKDTHSNTSAEECPWGAESESAGANSMLLCVCRPGEYKNLETSQCTVSASPSGQPLRSQPCPMGYYCPGGHSAETEEDQPQVACPPQMTTTSERATSSADCVCEKGFYRPTSSATEEYKSCVLCPVNTYNDTIGNSYCRACNDNSGTGSVGATSASQCLCKEGYYFSDQLKQCTACRDPYKYCPGGSVACTDEPSCVAGFMPAPPVPCPQNTRITAGFDTPSSQNDCLCDRGFAFRGYDEDGNKTCEPCPSGSYKSSVYDSNCNGLCGSHSTSFPGMQQQDQCFCESGTYYAEGGCHACPVGAVCLGGLTKEAQERVLADATTAVVSTADHIKPFPTAGYFLHMINEQLESPDDWFFIKCPVVSACLENGECSETMDNYLCSECKEGFTSTFEPGEVCTKCPSMGLNIALCTGYYVGLLLFNIGMAYMNVAAGFNRRSIHSIVIKIASNFLTCMSVISMVDFELIELPNWFYQVQTNMLAQISSSEKTHWVAVDCFLREGLQLSYSDSFFFTMLFYALLPIVLPIIATLIMFLIVDRAKHYYRHSTQRKLGVLQQTIRFDMMALAEQLRDKLEEDRLFMMFRYVPLPGESMWRRIYKFFEDMTPIYVTVLFFIYTSTTRRMLSLLECTSINFGDVHGSVSFLTAVMNVQCTVHPSKEYFTFFLLGITGLVFWSIGVPLGAFLVLYVNRKNLNSRENRLKYGFLHNGFVSKYWYWETVVFARKLCVLIVSSVVLVSNSSASAATITVSTAIAIAFNVLHLRCQPFDKRSYLTLDRLENHSMAVWTMASCTMSLMLGAEFQGMVNVVLLAIAILPVLSFALEVAVSLILAYFDNVRATKSFFWVPVLGRVFRFFAYLSERRRAREPVVVFDEVDQSIQLVAAKRVGRLSRLFRVRNKSINFEERSYFLKVMAEALGLAVVHLRLDVIPGSFLEFALRLGLAFSKIEEDNQNTKASLQALAGGDLSKLLDWTQQEEAKKEQRRGIARTKSVTAVRMHDYYSELEKKLDANEHEKSSLSSSEEEEKRERNRDLEGGESQSEESESESDNGDTERRLLSKDCSQRLLELGKLVSRMTEEEQAETTYLFDENLLNCGIVLSELYLSLLKLQLKSPQAIASQFEAFRDKKGIVTEERASQLRMKNRKLKIFRDSATCVLNNPPEDIKEILPTPEEAESVKQQLEAITKKNRFLTQQLESLRSSPGDFQAGTDEYLQWIDAAERQEGDTFEEIQRIDKLLEQKSTEEAYGFQEGGILASSGSDLSDKDDSIEKPPKKLLGQPVKVVAANAEDWMEG</sequence>
<dbReference type="InterPro" id="IPR000001">
    <property type="entry name" value="Kringle"/>
</dbReference>
<keyword evidence="8" id="KW-1185">Reference proteome</keyword>
<feature type="compositionally biased region" description="Basic and acidic residues" evidence="4">
    <location>
        <begin position="2371"/>
        <end position="2381"/>
    </location>
</feature>
<dbReference type="GO" id="GO:0051537">
    <property type="term" value="F:2 iron, 2 sulfur cluster binding"/>
    <property type="evidence" value="ECO:0007669"/>
    <property type="project" value="InterPro"/>
</dbReference>
<feature type="transmembrane region" description="Helical" evidence="5">
    <location>
        <begin position="1793"/>
        <end position="1811"/>
    </location>
</feature>
<dbReference type="InterPro" id="IPR009030">
    <property type="entry name" value="Growth_fac_rcpt_cys_sf"/>
</dbReference>
<dbReference type="PROSITE" id="PS00021">
    <property type="entry name" value="KRINGLE_1"/>
    <property type="match status" value="1"/>
</dbReference>
<dbReference type="Pfam" id="PF07699">
    <property type="entry name" value="Ephrin_rec_like"/>
    <property type="match status" value="2"/>
</dbReference>
<dbReference type="CDD" id="cd00108">
    <property type="entry name" value="KR"/>
    <property type="match status" value="1"/>
</dbReference>
<dbReference type="SMART" id="SM00130">
    <property type="entry name" value="KR"/>
    <property type="match status" value="1"/>
</dbReference>
<keyword evidence="1" id="KW-0420">Kringle</keyword>
<name>A0A6P6RQP5_9EIME</name>
<dbReference type="PROSITE" id="PS50070">
    <property type="entry name" value="KRINGLE_2"/>
    <property type="match status" value="1"/>
</dbReference>
<dbReference type="RefSeq" id="XP_026190106.1">
    <property type="nucleotide sequence ID" value="XM_026334321.1"/>
</dbReference>
<dbReference type="PANTHER" id="PTHR11319">
    <property type="entry name" value="G PROTEIN-COUPLED RECEPTOR-RELATED"/>
    <property type="match status" value="1"/>
</dbReference>
<feature type="domain" description="Kringle" evidence="7">
    <location>
        <begin position="47"/>
        <end position="113"/>
    </location>
</feature>
<keyword evidence="5" id="KW-0812">Transmembrane</keyword>
<feature type="compositionally biased region" description="Basic and acidic residues" evidence="4">
    <location>
        <begin position="2607"/>
        <end position="2618"/>
    </location>
</feature>
<feature type="signal peptide" evidence="6">
    <location>
        <begin position="1"/>
        <end position="37"/>
    </location>
</feature>
<keyword evidence="3" id="KW-0175">Coiled coil</keyword>
<evidence type="ECO:0000259" key="7">
    <source>
        <dbReference type="PROSITE" id="PS50070"/>
    </source>
</evidence>
<reference evidence="9" key="1">
    <citation type="submission" date="2025-08" db="UniProtKB">
        <authorList>
            <consortium name="RefSeq"/>
        </authorList>
    </citation>
    <scope>IDENTIFICATION</scope>
</reference>
<dbReference type="SUPFAM" id="SSF57440">
    <property type="entry name" value="Kringle-like"/>
    <property type="match status" value="1"/>
</dbReference>
<dbReference type="PANTHER" id="PTHR11319:SF35">
    <property type="entry name" value="OUTER MEMBRANE PROTEIN PMPC-RELATED"/>
    <property type="match status" value="1"/>
</dbReference>
<evidence type="ECO:0000256" key="6">
    <source>
        <dbReference type="SAM" id="SignalP"/>
    </source>
</evidence>
<dbReference type="Pfam" id="PF24634">
    <property type="entry name" value="DUF7631"/>
    <property type="match status" value="1"/>
</dbReference>
<feature type="coiled-coil region" evidence="3">
    <location>
        <begin position="2520"/>
        <end position="2547"/>
    </location>
</feature>
<evidence type="ECO:0000256" key="2">
    <source>
        <dbReference type="ARBA" id="ARBA00023157"/>
    </source>
</evidence>
<protein>
    <submittedName>
        <fullName evidence="9">Uncharacterized protein LOC34621266</fullName>
    </submittedName>
</protein>
<dbReference type="InterPro" id="IPR038178">
    <property type="entry name" value="Kringle_sf"/>
</dbReference>
<dbReference type="Proteomes" id="UP000515125">
    <property type="component" value="Unplaced"/>
</dbReference>
<evidence type="ECO:0000256" key="1">
    <source>
        <dbReference type="ARBA" id="ARBA00022572"/>
    </source>
</evidence>
<dbReference type="GeneID" id="34621266"/>
<feature type="region of interest" description="Disordered" evidence="4">
    <location>
        <begin position="2593"/>
        <end position="2625"/>
    </location>
</feature>
<evidence type="ECO:0000256" key="3">
    <source>
        <dbReference type="SAM" id="Coils"/>
    </source>
</evidence>
<keyword evidence="2" id="KW-1015">Disulfide bond</keyword>
<dbReference type="InterPro" id="IPR056047">
    <property type="entry name" value="CRMPA-like_DUF7630"/>
</dbReference>
<dbReference type="Gene3D" id="2.10.50.10">
    <property type="entry name" value="Tumor Necrosis Factor Receptor, subunit A, domain 2"/>
    <property type="match status" value="5"/>
</dbReference>
<evidence type="ECO:0000256" key="4">
    <source>
        <dbReference type="SAM" id="MobiDB-lite"/>
    </source>
</evidence>
<dbReference type="SUPFAM" id="SSF57184">
    <property type="entry name" value="Growth factor receptor domain"/>
    <property type="match status" value="2"/>
</dbReference>
<proteinExistence type="predicted"/>
<feature type="transmembrane region" description="Helical" evidence="5">
    <location>
        <begin position="2063"/>
        <end position="2084"/>
    </location>
</feature>
<evidence type="ECO:0000313" key="8">
    <source>
        <dbReference type="Proteomes" id="UP000515125"/>
    </source>
</evidence>
<dbReference type="Pfam" id="PF24633">
    <property type="entry name" value="DUF7630"/>
    <property type="match status" value="1"/>
</dbReference>
<gene>
    <name evidence="9" type="primary">LOC34621266</name>
</gene>
<dbReference type="Pfam" id="PF00051">
    <property type="entry name" value="Kringle"/>
    <property type="match status" value="1"/>
</dbReference>